<keyword evidence="3" id="KW-1185">Reference proteome</keyword>
<evidence type="ECO:0000313" key="3">
    <source>
        <dbReference type="Proteomes" id="UP000250140"/>
    </source>
</evidence>
<dbReference type="AlphaFoldDB" id="A0A8E2EUR4"/>
<organism evidence="2 3">
    <name type="scientific">Glonium stellatum</name>
    <dbReference type="NCBI Taxonomy" id="574774"/>
    <lineage>
        <taxon>Eukaryota</taxon>
        <taxon>Fungi</taxon>
        <taxon>Dikarya</taxon>
        <taxon>Ascomycota</taxon>
        <taxon>Pezizomycotina</taxon>
        <taxon>Dothideomycetes</taxon>
        <taxon>Pleosporomycetidae</taxon>
        <taxon>Gloniales</taxon>
        <taxon>Gloniaceae</taxon>
        <taxon>Glonium</taxon>
    </lineage>
</organism>
<name>A0A8E2EUR4_9PEZI</name>
<evidence type="ECO:0000256" key="1">
    <source>
        <dbReference type="SAM" id="MobiDB-lite"/>
    </source>
</evidence>
<proteinExistence type="predicted"/>
<accession>A0A8E2EUR4</accession>
<dbReference type="EMBL" id="KV750353">
    <property type="protein sequence ID" value="OCL05214.1"/>
    <property type="molecule type" value="Genomic_DNA"/>
</dbReference>
<sequence length="318" mass="34823">MDTSRQNVRPRGPKSETTYECRTLEALESYLQSEMESGSRSLIPETVAAEFLFGINSTITMPIAQQENGSAAGSSTGLPQRIVSVEEAFCRKMDSKARVKPQRAIAKSLVEAVQKLDGFRYTERQAWGHKNDDGTRFKFVCVDSLQNRDRVANIKARALKKQGGEDAENSFVEIAGSPSALPTYDCCGSIHVKFSIQKGCIDVIYRHTPIHRDTAARQITQSSSPALNPSKSVLPALPIAPFDTMTMPSTELTEINALRKRSQSAKSESESSKRRRRKKASNVSQGETDSGEVISIAPLNEEGFVPVSQQLPDGLGSP</sequence>
<dbReference type="Proteomes" id="UP000250140">
    <property type="component" value="Unassembled WGS sequence"/>
</dbReference>
<feature type="region of interest" description="Disordered" evidence="1">
    <location>
        <begin position="258"/>
        <end position="318"/>
    </location>
</feature>
<reference evidence="2 3" key="1">
    <citation type="journal article" date="2016" name="Nat. Commun.">
        <title>Ectomycorrhizal ecology is imprinted in the genome of the dominant symbiotic fungus Cenococcum geophilum.</title>
        <authorList>
            <consortium name="DOE Joint Genome Institute"/>
            <person name="Peter M."/>
            <person name="Kohler A."/>
            <person name="Ohm R.A."/>
            <person name="Kuo A."/>
            <person name="Krutzmann J."/>
            <person name="Morin E."/>
            <person name="Arend M."/>
            <person name="Barry K.W."/>
            <person name="Binder M."/>
            <person name="Choi C."/>
            <person name="Clum A."/>
            <person name="Copeland A."/>
            <person name="Grisel N."/>
            <person name="Haridas S."/>
            <person name="Kipfer T."/>
            <person name="LaButti K."/>
            <person name="Lindquist E."/>
            <person name="Lipzen A."/>
            <person name="Maire R."/>
            <person name="Meier B."/>
            <person name="Mihaltcheva S."/>
            <person name="Molinier V."/>
            <person name="Murat C."/>
            <person name="Poggeler S."/>
            <person name="Quandt C.A."/>
            <person name="Sperisen C."/>
            <person name="Tritt A."/>
            <person name="Tisserant E."/>
            <person name="Crous P.W."/>
            <person name="Henrissat B."/>
            <person name="Nehls U."/>
            <person name="Egli S."/>
            <person name="Spatafora J.W."/>
            <person name="Grigoriev I.V."/>
            <person name="Martin F.M."/>
        </authorList>
    </citation>
    <scope>NUCLEOTIDE SEQUENCE [LARGE SCALE GENOMIC DNA]</scope>
    <source>
        <strain evidence="2 3">CBS 207.34</strain>
    </source>
</reference>
<evidence type="ECO:0000313" key="2">
    <source>
        <dbReference type="EMBL" id="OCL05214.1"/>
    </source>
</evidence>
<gene>
    <name evidence="2" type="ORF">AOQ84DRAFT_345127</name>
</gene>
<dbReference type="OrthoDB" id="3942880at2759"/>
<protein>
    <submittedName>
        <fullName evidence="2">Uncharacterized protein</fullName>
    </submittedName>
</protein>